<proteinExistence type="inferred from homology"/>
<name>A0A843TY70_COLES</name>
<dbReference type="EMBL" id="NMUH01000224">
    <property type="protein sequence ID" value="MQL74807.1"/>
    <property type="molecule type" value="Genomic_DNA"/>
</dbReference>
<dbReference type="Gene3D" id="3.40.50.150">
    <property type="entry name" value="Vaccinia Virus protein VP39"/>
    <property type="match status" value="1"/>
</dbReference>
<dbReference type="InterPro" id="IPR029063">
    <property type="entry name" value="SAM-dependent_MTases_sf"/>
</dbReference>
<sequence length="196" mass="23013">MLFVWSSGLFVGCSYSEGLWREIVRRTGRTMTLCGDVTSLFHDWHKHWLLKTDKIVWWLILHTTLWAVREECNYCIFRREYRSEETLGDVVFLSPPWGGPDYRTIRKFTLDFLKPEDGYACFFSPLGNNCSEPHTFLIGCIIIAHVHIIQYSIFQLAQRISPNIIMFLPRNVDRNQLEELSWLSSPPLNVEVIIDI</sequence>
<comment type="catalytic activity">
    <reaction evidence="6">
        <text>a 5'-end (N(7)-methyl 5'-triphosphoguanosine)-ribonucleoside in snRNA + S-adenosyl-L-methionine = a 5'-end (N(2),N(7)-dimethyl 5'-triphosphoguanosine)-ribonucleoside in snRNA + S-adenosyl-L-homocysteine + H(+)</text>
        <dbReference type="Rhea" id="RHEA:78471"/>
        <dbReference type="Rhea" id="RHEA-COMP:19085"/>
        <dbReference type="Rhea" id="RHEA-COMP:19087"/>
        <dbReference type="ChEBI" id="CHEBI:15378"/>
        <dbReference type="ChEBI" id="CHEBI:57856"/>
        <dbReference type="ChEBI" id="CHEBI:59789"/>
        <dbReference type="ChEBI" id="CHEBI:156461"/>
        <dbReference type="ChEBI" id="CHEBI:172880"/>
    </reaction>
    <physiologicalReaction direction="left-to-right" evidence="6">
        <dbReference type="Rhea" id="RHEA:78472"/>
    </physiologicalReaction>
</comment>
<dbReference type="InterPro" id="IPR019012">
    <property type="entry name" value="RNA_cap_Gua-N2-MeTrfase"/>
</dbReference>
<dbReference type="Proteomes" id="UP000652761">
    <property type="component" value="Unassembled WGS sequence"/>
</dbReference>
<dbReference type="OrthoDB" id="194443at2759"/>
<accession>A0A843TY70</accession>
<dbReference type="PANTHER" id="PTHR14741:SF41">
    <property type="entry name" value="TRIMETHYLGUANOSINE SYNTHASE"/>
    <property type="match status" value="1"/>
</dbReference>
<gene>
    <name evidence="8" type="ORF">Taro_007185</name>
</gene>
<dbReference type="AlphaFoldDB" id="A0A843TY70"/>
<evidence type="ECO:0000256" key="6">
    <source>
        <dbReference type="ARBA" id="ARBA00049075"/>
    </source>
</evidence>
<evidence type="ECO:0000313" key="9">
    <source>
        <dbReference type="Proteomes" id="UP000652761"/>
    </source>
</evidence>
<evidence type="ECO:0000256" key="4">
    <source>
        <dbReference type="ARBA" id="ARBA00048740"/>
    </source>
</evidence>
<comment type="catalytic activity">
    <reaction evidence="5">
        <text>a 5'-end (N(2),N(7)-dimethyl 5'-triphosphoguanosine)-ribonucleoside in snRNA + S-adenosyl-L-methionine = a 5'-end (N(2),N(2),N(7)-trimethyl 5'-triphosphoguanosine)-ribonucleoside in snRNA + S-adenosyl-L-homocysteine + H(+)</text>
        <dbReference type="Rhea" id="RHEA:78479"/>
        <dbReference type="Rhea" id="RHEA-COMP:19087"/>
        <dbReference type="Rhea" id="RHEA-COMP:19089"/>
        <dbReference type="ChEBI" id="CHEBI:15378"/>
        <dbReference type="ChEBI" id="CHEBI:57856"/>
        <dbReference type="ChEBI" id="CHEBI:59789"/>
        <dbReference type="ChEBI" id="CHEBI:167623"/>
        <dbReference type="ChEBI" id="CHEBI:172880"/>
    </reaction>
    <physiologicalReaction direction="left-to-right" evidence="5">
        <dbReference type="Rhea" id="RHEA:78480"/>
    </physiologicalReaction>
</comment>
<evidence type="ECO:0000256" key="1">
    <source>
        <dbReference type="ARBA" id="ARBA00018517"/>
    </source>
</evidence>
<comment type="similarity">
    <text evidence="2">Belongs to the methyltransferase superfamily. Trimethylguanosine synthase family.</text>
</comment>
<dbReference type="GO" id="GO:0005634">
    <property type="term" value="C:nucleus"/>
    <property type="evidence" value="ECO:0007669"/>
    <property type="project" value="TreeGrafter"/>
</dbReference>
<comment type="catalytic activity">
    <reaction evidence="3">
        <text>a 5'-end (N(2),N(7)-dimethyl 5'-triphosphoguanosine)-ribonucleoside in snoRNA + S-adenosyl-L-methionine = a 5'-end (N(2),N(2),N(7)-trimethyl 5'-triphosphoguanosine)-ribonucleoside in snoRNA + S-adenosyl-L-homocysteine + H(+)</text>
        <dbReference type="Rhea" id="RHEA:78507"/>
        <dbReference type="Rhea" id="RHEA-COMP:19088"/>
        <dbReference type="Rhea" id="RHEA-COMP:19090"/>
        <dbReference type="ChEBI" id="CHEBI:15378"/>
        <dbReference type="ChEBI" id="CHEBI:57856"/>
        <dbReference type="ChEBI" id="CHEBI:59789"/>
        <dbReference type="ChEBI" id="CHEBI:167623"/>
        <dbReference type="ChEBI" id="CHEBI:172880"/>
    </reaction>
    <physiologicalReaction direction="left-to-right" evidence="3">
        <dbReference type="Rhea" id="RHEA:78508"/>
    </physiologicalReaction>
</comment>
<evidence type="ECO:0000256" key="5">
    <source>
        <dbReference type="ARBA" id="ARBA00048763"/>
    </source>
</evidence>
<evidence type="ECO:0000256" key="3">
    <source>
        <dbReference type="ARBA" id="ARBA00047418"/>
    </source>
</evidence>
<keyword evidence="9" id="KW-1185">Reference proteome</keyword>
<dbReference type="GO" id="GO:0071164">
    <property type="term" value="F:RNA cap trimethylguanosine synthase activity"/>
    <property type="evidence" value="ECO:0007669"/>
    <property type="project" value="TreeGrafter"/>
</dbReference>
<dbReference type="Pfam" id="PF09445">
    <property type="entry name" value="Methyltransf_15"/>
    <property type="match status" value="1"/>
</dbReference>
<comment type="catalytic activity">
    <reaction evidence="4">
        <text>a 5'-end (N(7)-methyl 5'-triphosphoguanosine)-ribonucleoside in snoRNA + S-adenosyl-L-methionine = a 5'-end (N(2),N(7)-dimethyl 5'-triphosphoguanosine)-ribonucleoside in snoRNA + S-adenosyl-L-homocysteine + H(+)</text>
        <dbReference type="Rhea" id="RHEA:78475"/>
        <dbReference type="Rhea" id="RHEA-COMP:19086"/>
        <dbReference type="Rhea" id="RHEA-COMP:19088"/>
        <dbReference type="ChEBI" id="CHEBI:15378"/>
        <dbReference type="ChEBI" id="CHEBI:57856"/>
        <dbReference type="ChEBI" id="CHEBI:59789"/>
        <dbReference type="ChEBI" id="CHEBI:156461"/>
        <dbReference type="ChEBI" id="CHEBI:172880"/>
    </reaction>
    <physiologicalReaction direction="left-to-right" evidence="4">
        <dbReference type="Rhea" id="RHEA:78476"/>
    </physiologicalReaction>
</comment>
<evidence type="ECO:0000256" key="7">
    <source>
        <dbReference type="ARBA" id="ARBA00049790"/>
    </source>
</evidence>
<comment type="caution">
    <text evidence="8">The sequence shown here is derived from an EMBL/GenBank/DDBJ whole genome shotgun (WGS) entry which is preliminary data.</text>
</comment>
<evidence type="ECO:0000256" key="2">
    <source>
        <dbReference type="ARBA" id="ARBA00025783"/>
    </source>
</evidence>
<protein>
    <recommendedName>
        <fullName evidence="1">Trimethylguanosine synthase</fullName>
    </recommendedName>
    <alternativeName>
        <fullName evidence="7">Cap-specific guanine-N(2) methyltransferase</fullName>
    </alternativeName>
</protein>
<organism evidence="8 9">
    <name type="scientific">Colocasia esculenta</name>
    <name type="common">Wild taro</name>
    <name type="synonym">Arum esculentum</name>
    <dbReference type="NCBI Taxonomy" id="4460"/>
    <lineage>
        <taxon>Eukaryota</taxon>
        <taxon>Viridiplantae</taxon>
        <taxon>Streptophyta</taxon>
        <taxon>Embryophyta</taxon>
        <taxon>Tracheophyta</taxon>
        <taxon>Spermatophyta</taxon>
        <taxon>Magnoliopsida</taxon>
        <taxon>Liliopsida</taxon>
        <taxon>Araceae</taxon>
        <taxon>Aroideae</taxon>
        <taxon>Colocasieae</taxon>
        <taxon>Colocasia</taxon>
    </lineage>
</organism>
<dbReference type="PANTHER" id="PTHR14741">
    <property type="entry name" value="S-ADENOSYLMETHIONINE-DEPENDENT METHYLTRANSFERASE RELATED"/>
    <property type="match status" value="1"/>
</dbReference>
<evidence type="ECO:0000313" key="8">
    <source>
        <dbReference type="EMBL" id="MQL74807.1"/>
    </source>
</evidence>
<reference evidence="8" key="1">
    <citation type="submission" date="2017-07" db="EMBL/GenBank/DDBJ databases">
        <title>Taro Niue Genome Assembly and Annotation.</title>
        <authorList>
            <person name="Atibalentja N."/>
            <person name="Keating K."/>
            <person name="Fields C.J."/>
        </authorList>
    </citation>
    <scope>NUCLEOTIDE SEQUENCE</scope>
    <source>
        <strain evidence="8">Niue_2</strain>
        <tissue evidence="8">Leaf</tissue>
    </source>
</reference>